<dbReference type="Proteomes" id="UP000807353">
    <property type="component" value="Unassembled WGS sequence"/>
</dbReference>
<reference evidence="3" key="1">
    <citation type="submission" date="2020-11" db="EMBL/GenBank/DDBJ databases">
        <authorList>
            <consortium name="DOE Joint Genome Institute"/>
            <person name="Ahrendt S."/>
            <person name="Riley R."/>
            <person name="Andreopoulos W."/>
            <person name="Labutti K."/>
            <person name="Pangilinan J."/>
            <person name="Ruiz-Duenas F.J."/>
            <person name="Barrasa J.M."/>
            <person name="Sanchez-Garcia M."/>
            <person name="Camarero S."/>
            <person name="Miyauchi S."/>
            <person name="Serrano A."/>
            <person name="Linde D."/>
            <person name="Babiker R."/>
            <person name="Drula E."/>
            <person name="Ayuso-Fernandez I."/>
            <person name="Pacheco R."/>
            <person name="Padilla G."/>
            <person name="Ferreira P."/>
            <person name="Barriuso J."/>
            <person name="Kellner H."/>
            <person name="Castanera R."/>
            <person name="Alfaro M."/>
            <person name="Ramirez L."/>
            <person name="Pisabarro A.G."/>
            <person name="Kuo A."/>
            <person name="Tritt A."/>
            <person name="Lipzen A."/>
            <person name="He G."/>
            <person name="Yan M."/>
            <person name="Ng V."/>
            <person name="Cullen D."/>
            <person name="Martin F."/>
            <person name="Rosso M.-N."/>
            <person name="Henrissat B."/>
            <person name="Hibbett D."/>
            <person name="Martinez A.T."/>
            <person name="Grigoriev I.V."/>
        </authorList>
    </citation>
    <scope>NUCLEOTIDE SEQUENCE</scope>
    <source>
        <strain evidence="3">CBS 247.69</strain>
    </source>
</reference>
<accession>A0A9P5Y010</accession>
<protein>
    <submittedName>
        <fullName evidence="3">Uncharacterized protein</fullName>
    </submittedName>
</protein>
<comment type="caution">
    <text evidence="3">The sequence shown here is derived from an EMBL/GenBank/DDBJ whole genome shotgun (WGS) entry which is preliminary data.</text>
</comment>
<evidence type="ECO:0000256" key="1">
    <source>
        <dbReference type="ARBA" id="ARBA00023125"/>
    </source>
</evidence>
<gene>
    <name evidence="3" type="ORF">BDZ94DRAFT_1145246</name>
</gene>
<feature type="non-terminal residue" evidence="3">
    <location>
        <position position="163"/>
    </location>
</feature>
<dbReference type="SUPFAM" id="SSF47823">
    <property type="entry name" value="lambda integrase-like, N-terminal domain"/>
    <property type="match status" value="1"/>
</dbReference>
<name>A0A9P5Y010_9AGAR</name>
<dbReference type="GO" id="GO:0003677">
    <property type="term" value="F:DNA binding"/>
    <property type="evidence" value="ECO:0007669"/>
    <property type="project" value="UniProtKB-KW"/>
</dbReference>
<feature type="compositionally biased region" description="Basic residues" evidence="2">
    <location>
        <begin position="1"/>
        <end position="12"/>
    </location>
</feature>
<proteinExistence type="predicted"/>
<organism evidence="3 4">
    <name type="scientific">Collybia nuda</name>
    <dbReference type="NCBI Taxonomy" id="64659"/>
    <lineage>
        <taxon>Eukaryota</taxon>
        <taxon>Fungi</taxon>
        <taxon>Dikarya</taxon>
        <taxon>Basidiomycota</taxon>
        <taxon>Agaricomycotina</taxon>
        <taxon>Agaricomycetes</taxon>
        <taxon>Agaricomycetidae</taxon>
        <taxon>Agaricales</taxon>
        <taxon>Tricholomatineae</taxon>
        <taxon>Clitocybaceae</taxon>
        <taxon>Collybia</taxon>
    </lineage>
</organism>
<keyword evidence="1" id="KW-0238">DNA-binding</keyword>
<dbReference type="AlphaFoldDB" id="A0A9P5Y010"/>
<dbReference type="Gene3D" id="1.10.150.130">
    <property type="match status" value="1"/>
</dbReference>
<evidence type="ECO:0000313" key="3">
    <source>
        <dbReference type="EMBL" id="KAF9460773.1"/>
    </source>
</evidence>
<evidence type="ECO:0000313" key="4">
    <source>
        <dbReference type="Proteomes" id="UP000807353"/>
    </source>
</evidence>
<feature type="non-terminal residue" evidence="3">
    <location>
        <position position="1"/>
    </location>
</feature>
<keyword evidence="4" id="KW-1185">Reference proteome</keyword>
<feature type="region of interest" description="Disordered" evidence="2">
    <location>
        <begin position="1"/>
        <end position="22"/>
    </location>
</feature>
<dbReference type="InterPro" id="IPR010998">
    <property type="entry name" value="Integrase_recombinase_N"/>
</dbReference>
<sequence>DGRLRIPRKPRKDAHITPSSHRPPVLASDCLLLWTTPHSKTFQTSLEAGLPDTAILKLFQVMSHSLDESTHSNYGAGLLRFTQFCDTNNIPEVDRMPASESLLSSFAASAAGLTSEKTLSNWLAGLHYWHVINGAPWRGAGVLHHVRQDFAKLVPPSSKWAKR</sequence>
<dbReference type="OrthoDB" id="3266428at2759"/>
<dbReference type="EMBL" id="MU150293">
    <property type="protein sequence ID" value="KAF9460773.1"/>
    <property type="molecule type" value="Genomic_DNA"/>
</dbReference>
<evidence type="ECO:0000256" key="2">
    <source>
        <dbReference type="SAM" id="MobiDB-lite"/>
    </source>
</evidence>